<name>A0ABW7R9A3_9ACTN</name>
<feature type="region of interest" description="Disordered" evidence="3">
    <location>
        <begin position="1"/>
        <end position="36"/>
    </location>
</feature>
<keyword evidence="2" id="KW-0408">Iron</keyword>
<gene>
    <name evidence="4" type="ORF">ACH4GP_04990</name>
</gene>
<dbReference type="PANTHER" id="PTHR46696">
    <property type="entry name" value="P450, PUTATIVE (EUROFUNG)-RELATED"/>
    <property type="match status" value="1"/>
</dbReference>
<keyword evidence="2" id="KW-0479">Metal-binding</keyword>
<dbReference type="CDD" id="cd11030">
    <property type="entry name" value="CYP105-like"/>
    <property type="match status" value="1"/>
</dbReference>
<dbReference type="PRINTS" id="PR00385">
    <property type="entry name" value="P450"/>
</dbReference>
<dbReference type="InterPro" id="IPR036396">
    <property type="entry name" value="Cyt_P450_sf"/>
</dbReference>
<dbReference type="SUPFAM" id="SSF48264">
    <property type="entry name" value="Cytochrome P450"/>
    <property type="match status" value="1"/>
</dbReference>
<dbReference type="RefSeq" id="WP_367436734.1">
    <property type="nucleotide sequence ID" value="NZ_CP108413.1"/>
</dbReference>
<dbReference type="PROSITE" id="PS00086">
    <property type="entry name" value="CYTOCHROME_P450"/>
    <property type="match status" value="1"/>
</dbReference>
<proteinExistence type="inferred from homology"/>
<dbReference type="InterPro" id="IPR017972">
    <property type="entry name" value="Cyt_P450_CS"/>
</dbReference>
<dbReference type="Proteomes" id="UP001610990">
    <property type="component" value="Unassembled WGS sequence"/>
</dbReference>
<comment type="caution">
    <text evidence="4">The sequence shown here is derived from an EMBL/GenBank/DDBJ whole genome shotgun (WGS) entry which is preliminary data.</text>
</comment>
<sequence>MSEMTRPTAAAPLPVRPPSGCPAGPPPHANLLDRGDPHTAFGALRATEPISKVSLADGSWAWLATRYADIRAILGDTRFSSDPTVPGYPLSGMTGGGNTDNRGFIRRDPPEHTRLRRMVTREFMVKRVEALRPRIQRLTDDLCDAMERTRERTDGPVDLVEALALPVPSLVISLLLGVPYDDHETFQRLTGTLLARAVPDAERAAARDELRDYLDRLVTAKEAAPGDDILGRLITEQQRTGEITHDDVTAFAALLLIAGHETTANMIGLSALTLMRDPEAADRLRRDPALIRGAVEELLRFHSIIRNGPRRAATADIEIDGHLIRAGEGVVVAVASANRDDRVFADADRFDPGRPNAQHHVAFGYGIHQCLGQALARVELQVVIGTLLRRFPAMRPAVPVEEIPFRTDMSIYGCHALPVTW</sequence>
<protein>
    <submittedName>
        <fullName evidence="4">Cytochrome P450</fullName>
        <ecNumber evidence="4">1.14.-.-</ecNumber>
    </submittedName>
</protein>
<accession>A0ABW7R9A3</accession>
<keyword evidence="2" id="KW-0349">Heme</keyword>
<evidence type="ECO:0000256" key="2">
    <source>
        <dbReference type="RuleBase" id="RU000461"/>
    </source>
</evidence>
<dbReference type="InterPro" id="IPR002397">
    <property type="entry name" value="Cyt_P450_B"/>
</dbReference>
<keyword evidence="5" id="KW-1185">Reference proteome</keyword>
<dbReference type="InterPro" id="IPR001128">
    <property type="entry name" value="Cyt_P450"/>
</dbReference>
<keyword evidence="2 4" id="KW-0560">Oxidoreductase</keyword>
<evidence type="ECO:0000313" key="5">
    <source>
        <dbReference type="Proteomes" id="UP001610990"/>
    </source>
</evidence>
<dbReference type="PANTHER" id="PTHR46696:SF1">
    <property type="entry name" value="CYTOCHROME P450 YJIB-RELATED"/>
    <property type="match status" value="1"/>
</dbReference>
<comment type="similarity">
    <text evidence="1 2">Belongs to the cytochrome P450 family.</text>
</comment>
<evidence type="ECO:0000256" key="3">
    <source>
        <dbReference type="SAM" id="MobiDB-lite"/>
    </source>
</evidence>
<evidence type="ECO:0000256" key="1">
    <source>
        <dbReference type="ARBA" id="ARBA00010617"/>
    </source>
</evidence>
<dbReference type="Pfam" id="PF00067">
    <property type="entry name" value="p450"/>
    <property type="match status" value="1"/>
</dbReference>
<dbReference type="EC" id="1.14.-.-" evidence="4"/>
<reference evidence="4 5" key="1">
    <citation type="submission" date="2024-10" db="EMBL/GenBank/DDBJ databases">
        <title>The Natural Products Discovery Center: Release of the First 8490 Sequenced Strains for Exploring Actinobacteria Biosynthetic Diversity.</title>
        <authorList>
            <person name="Kalkreuter E."/>
            <person name="Kautsar S.A."/>
            <person name="Yang D."/>
            <person name="Bader C.D."/>
            <person name="Teijaro C.N."/>
            <person name="Fluegel L."/>
            <person name="Davis C.M."/>
            <person name="Simpson J.R."/>
            <person name="Lauterbach L."/>
            <person name="Steele A.D."/>
            <person name="Gui C."/>
            <person name="Meng S."/>
            <person name="Li G."/>
            <person name="Viehrig K."/>
            <person name="Ye F."/>
            <person name="Su P."/>
            <person name="Kiefer A.F."/>
            <person name="Nichols A."/>
            <person name="Cepeda A.J."/>
            <person name="Yan W."/>
            <person name="Fan B."/>
            <person name="Jiang Y."/>
            <person name="Adhikari A."/>
            <person name="Zheng C.-J."/>
            <person name="Schuster L."/>
            <person name="Cowan T.M."/>
            <person name="Smanski M.J."/>
            <person name="Chevrette M.G."/>
            <person name="De Carvalho L.P.S."/>
            <person name="Shen B."/>
        </authorList>
    </citation>
    <scope>NUCLEOTIDE SEQUENCE [LARGE SCALE GENOMIC DNA]</scope>
    <source>
        <strain evidence="4 5">NPDC018013</strain>
    </source>
</reference>
<dbReference type="GO" id="GO:0016491">
    <property type="term" value="F:oxidoreductase activity"/>
    <property type="evidence" value="ECO:0007669"/>
    <property type="project" value="UniProtKB-KW"/>
</dbReference>
<feature type="compositionally biased region" description="Pro residues" evidence="3">
    <location>
        <begin position="14"/>
        <end position="28"/>
    </location>
</feature>
<dbReference type="Gene3D" id="1.10.630.10">
    <property type="entry name" value="Cytochrome P450"/>
    <property type="match status" value="1"/>
</dbReference>
<keyword evidence="2" id="KW-0503">Monooxygenase</keyword>
<organism evidence="4 5">
    <name type="scientific">Streptomyces celluloflavus</name>
    <dbReference type="NCBI Taxonomy" id="58344"/>
    <lineage>
        <taxon>Bacteria</taxon>
        <taxon>Bacillati</taxon>
        <taxon>Actinomycetota</taxon>
        <taxon>Actinomycetes</taxon>
        <taxon>Kitasatosporales</taxon>
        <taxon>Streptomycetaceae</taxon>
        <taxon>Streptomyces</taxon>
    </lineage>
</organism>
<dbReference type="EMBL" id="JBIRGH010000002">
    <property type="protein sequence ID" value="MFH8583743.1"/>
    <property type="molecule type" value="Genomic_DNA"/>
</dbReference>
<evidence type="ECO:0000313" key="4">
    <source>
        <dbReference type="EMBL" id="MFH8583743.1"/>
    </source>
</evidence>
<dbReference type="PRINTS" id="PR00359">
    <property type="entry name" value="BP450"/>
</dbReference>
<feature type="region of interest" description="Disordered" evidence="3">
    <location>
        <begin position="85"/>
        <end position="108"/>
    </location>
</feature>